<protein>
    <submittedName>
        <fullName evidence="9">MFS transporter</fullName>
    </submittedName>
</protein>
<name>A0A516G6C9_9MICO</name>
<evidence type="ECO:0000256" key="7">
    <source>
        <dbReference type="SAM" id="Phobius"/>
    </source>
</evidence>
<evidence type="ECO:0000256" key="1">
    <source>
        <dbReference type="ARBA" id="ARBA00004651"/>
    </source>
</evidence>
<dbReference type="GO" id="GO:0005886">
    <property type="term" value="C:plasma membrane"/>
    <property type="evidence" value="ECO:0007669"/>
    <property type="project" value="UniProtKB-SubCell"/>
</dbReference>
<dbReference type="InterPro" id="IPR020846">
    <property type="entry name" value="MFS_dom"/>
</dbReference>
<comment type="subcellular location">
    <subcellularLocation>
        <location evidence="1">Cell membrane</location>
        <topology evidence="1">Multi-pass membrane protein</topology>
    </subcellularLocation>
</comment>
<evidence type="ECO:0000256" key="4">
    <source>
        <dbReference type="ARBA" id="ARBA00022692"/>
    </source>
</evidence>
<feature type="transmembrane region" description="Helical" evidence="7">
    <location>
        <begin position="375"/>
        <end position="395"/>
    </location>
</feature>
<feature type="transmembrane region" description="Helical" evidence="7">
    <location>
        <begin position="12"/>
        <end position="36"/>
    </location>
</feature>
<dbReference type="GO" id="GO:0022857">
    <property type="term" value="F:transmembrane transporter activity"/>
    <property type="evidence" value="ECO:0007669"/>
    <property type="project" value="InterPro"/>
</dbReference>
<dbReference type="PANTHER" id="PTHR23513:SF6">
    <property type="entry name" value="MAJOR FACILITATOR SUPERFAMILY ASSOCIATED DOMAIN-CONTAINING PROTEIN"/>
    <property type="match status" value="1"/>
</dbReference>
<feature type="domain" description="Major facilitator superfamily (MFS) profile" evidence="8">
    <location>
        <begin position="1"/>
        <end position="399"/>
    </location>
</feature>
<dbReference type="KEGG" id="orz:FNH13_00975"/>
<feature type="transmembrane region" description="Helical" evidence="7">
    <location>
        <begin position="100"/>
        <end position="124"/>
    </location>
</feature>
<evidence type="ECO:0000256" key="6">
    <source>
        <dbReference type="ARBA" id="ARBA00023136"/>
    </source>
</evidence>
<dbReference type="OrthoDB" id="9815525at2"/>
<dbReference type="PANTHER" id="PTHR23513">
    <property type="entry name" value="INTEGRAL MEMBRANE EFFLUX PROTEIN-RELATED"/>
    <property type="match status" value="1"/>
</dbReference>
<dbReference type="AlphaFoldDB" id="A0A516G6C9"/>
<feature type="transmembrane region" description="Helical" evidence="7">
    <location>
        <begin position="48"/>
        <end position="66"/>
    </location>
</feature>
<dbReference type="Pfam" id="PF05977">
    <property type="entry name" value="MFS_3"/>
    <property type="match status" value="1"/>
</dbReference>
<feature type="transmembrane region" description="Helical" evidence="7">
    <location>
        <begin position="305"/>
        <end position="323"/>
    </location>
</feature>
<dbReference type="EMBL" id="CP041616">
    <property type="protein sequence ID" value="QDO87067.1"/>
    <property type="molecule type" value="Genomic_DNA"/>
</dbReference>
<dbReference type="CDD" id="cd06173">
    <property type="entry name" value="MFS_MefA_like"/>
    <property type="match status" value="1"/>
</dbReference>
<proteinExistence type="predicted"/>
<keyword evidence="5 7" id="KW-1133">Transmembrane helix</keyword>
<feature type="transmembrane region" description="Helical" evidence="7">
    <location>
        <begin position="249"/>
        <end position="270"/>
    </location>
</feature>
<keyword evidence="4 7" id="KW-0812">Transmembrane</keyword>
<keyword evidence="3" id="KW-1003">Cell membrane</keyword>
<dbReference type="SUPFAM" id="SSF103473">
    <property type="entry name" value="MFS general substrate transporter"/>
    <property type="match status" value="1"/>
</dbReference>
<feature type="transmembrane region" description="Helical" evidence="7">
    <location>
        <begin position="282"/>
        <end position="299"/>
    </location>
</feature>
<dbReference type="Gene3D" id="1.20.1250.20">
    <property type="entry name" value="MFS general substrate transporter like domains"/>
    <property type="match status" value="1"/>
</dbReference>
<dbReference type="Proteomes" id="UP000315395">
    <property type="component" value="Chromosome"/>
</dbReference>
<dbReference type="PROSITE" id="PS50850">
    <property type="entry name" value="MFS"/>
    <property type="match status" value="1"/>
</dbReference>
<gene>
    <name evidence="9" type="ORF">FNH13_00975</name>
</gene>
<accession>A0A516G6C9</accession>
<evidence type="ECO:0000256" key="5">
    <source>
        <dbReference type="ARBA" id="ARBA00022989"/>
    </source>
</evidence>
<dbReference type="InterPro" id="IPR036259">
    <property type="entry name" value="MFS_trans_sf"/>
</dbReference>
<evidence type="ECO:0000259" key="8">
    <source>
        <dbReference type="PROSITE" id="PS50850"/>
    </source>
</evidence>
<feature type="transmembrane region" description="Helical" evidence="7">
    <location>
        <begin position="73"/>
        <end position="94"/>
    </location>
</feature>
<keyword evidence="2" id="KW-0813">Transport</keyword>
<evidence type="ECO:0000313" key="9">
    <source>
        <dbReference type="EMBL" id="QDO87067.1"/>
    </source>
</evidence>
<dbReference type="RefSeq" id="WP_143781726.1">
    <property type="nucleotide sequence ID" value="NZ_CP041616.1"/>
</dbReference>
<keyword evidence="10" id="KW-1185">Reference proteome</keyword>
<evidence type="ECO:0000256" key="3">
    <source>
        <dbReference type="ARBA" id="ARBA00022475"/>
    </source>
</evidence>
<reference evidence="9 10" key="1">
    <citation type="submission" date="2019-07" db="EMBL/GenBank/DDBJ databases">
        <title>complete genome sequencing of Ornithinimicrobium sp. H23M54.</title>
        <authorList>
            <person name="Bae J.-W."/>
            <person name="Lee S.-Y."/>
        </authorList>
    </citation>
    <scope>NUCLEOTIDE SEQUENCE [LARGE SCALE GENOMIC DNA]</scope>
    <source>
        <strain evidence="9 10">H23M54</strain>
    </source>
</reference>
<dbReference type="InterPro" id="IPR010290">
    <property type="entry name" value="TM_effector"/>
</dbReference>
<evidence type="ECO:0000256" key="2">
    <source>
        <dbReference type="ARBA" id="ARBA00022448"/>
    </source>
</evidence>
<organism evidence="9 10">
    <name type="scientific">Ornithinimicrobium ciconiae</name>
    <dbReference type="NCBI Taxonomy" id="2594265"/>
    <lineage>
        <taxon>Bacteria</taxon>
        <taxon>Bacillati</taxon>
        <taxon>Actinomycetota</taxon>
        <taxon>Actinomycetes</taxon>
        <taxon>Micrococcales</taxon>
        <taxon>Ornithinimicrobiaceae</taxon>
        <taxon>Ornithinimicrobium</taxon>
    </lineage>
</organism>
<sequence length="401" mass="41536">MPKGAGFGRYWTGAAISSFGGAVTAVAMPVLVIQYLNASAVEVGLVNAAQLIPYAVLGLLAGAYVDRWRRKPVLVWSSVGRAVTLGLVPVLGLLGLLQPWVLVLVLLAFGSFSVFGFAATQSLLPRLVPRNRLVIANARIDQTDATAQTAGPALGGALIGVVGAPLTIAVQAVGFLLEALLVASIKLDEPRRSRVGRNLRAEVVEGLRWTYQHAVLGRLAVSTHVWFLANGAAMTALSLLALRSLDFSAAAYGLLFTLFGVAMLVGALLAPVAGSRLGSGRVVLLARAAYPLAWLLPAFAGPDDLGRILMFAGLAVLGLSAGLENSNEMGLWQTLTPDELLGRVNGARRSINRTLAAVGAVAGGVLIGVAGDRGTLITCVVVFAVAAVIVSGVKVRNSRLG</sequence>
<evidence type="ECO:0000313" key="10">
    <source>
        <dbReference type="Proteomes" id="UP000315395"/>
    </source>
</evidence>
<feature type="transmembrane region" description="Helical" evidence="7">
    <location>
        <begin position="225"/>
        <end position="243"/>
    </location>
</feature>
<feature type="transmembrane region" description="Helical" evidence="7">
    <location>
        <begin position="351"/>
        <end position="369"/>
    </location>
</feature>
<keyword evidence="6 7" id="KW-0472">Membrane</keyword>